<dbReference type="InterPro" id="IPR001031">
    <property type="entry name" value="Thioesterase"/>
</dbReference>
<dbReference type="SUPFAM" id="SSF53474">
    <property type="entry name" value="alpha/beta-Hydrolases"/>
    <property type="match status" value="1"/>
</dbReference>
<dbReference type="InterPro" id="IPR029058">
    <property type="entry name" value="AB_hydrolase_fold"/>
</dbReference>
<dbReference type="EMBL" id="BAAANL010000001">
    <property type="protein sequence ID" value="GAA1853544.1"/>
    <property type="molecule type" value="Genomic_DNA"/>
</dbReference>
<dbReference type="Proteomes" id="UP001501094">
    <property type="component" value="Unassembled WGS sequence"/>
</dbReference>
<dbReference type="PANTHER" id="PTHR11487">
    <property type="entry name" value="THIOESTERASE"/>
    <property type="match status" value="1"/>
</dbReference>
<name>A0ABN2N9Q5_9MICO</name>
<comment type="similarity">
    <text evidence="1">Belongs to the thioesterase family.</text>
</comment>
<keyword evidence="5" id="KW-1185">Reference proteome</keyword>
<protein>
    <submittedName>
        <fullName evidence="4">Alpha/beta fold hydrolase</fullName>
    </submittedName>
</protein>
<proteinExistence type="inferred from homology"/>
<dbReference type="PANTHER" id="PTHR11487:SF0">
    <property type="entry name" value="S-ACYL FATTY ACID SYNTHASE THIOESTERASE, MEDIUM CHAIN"/>
    <property type="match status" value="1"/>
</dbReference>
<dbReference type="Pfam" id="PF00975">
    <property type="entry name" value="Thioesterase"/>
    <property type="match status" value="1"/>
</dbReference>
<dbReference type="Gene3D" id="3.40.50.1820">
    <property type="entry name" value="alpha/beta hydrolase"/>
    <property type="match status" value="1"/>
</dbReference>
<evidence type="ECO:0000256" key="2">
    <source>
        <dbReference type="ARBA" id="ARBA00022801"/>
    </source>
</evidence>
<evidence type="ECO:0000313" key="5">
    <source>
        <dbReference type="Proteomes" id="UP001501094"/>
    </source>
</evidence>
<evidence type="ECO:0000259" key="3">
    <source>
        <dbReference type="SMART" id="SM00824"/>
    </source>
</evidence>
<accession>A0ABN2N9Q5</accession>
<dbReference type="SMART" id="SM00824">
    <property type="entry name" value="PKS_TE"/>
    <property type="match status" value="1"/>
</dbReference>
<organism evidence="4 5">
    <name type="scientific">Myceligenerans crystallogenes</name>
    <dbReference type="NCBI Taxonomy" id="316335"/>
    <lineage>
        <taxon>Bacteria</taxon>
        <taxon>Bacillati</taxon>
        <taxon>Actinomycetota</taxon>
        <taxon>Actinomycetes</taxon>
        <taxon>Micrococcales</taxon>
        <taxon>Promicromonosporaceae</taxon>
        <taxon>Myceligenerans</taxon>
    </lineage>
</organism>
<evidence type="ECO:0000256" key="1">
    <source>
        <dbReference type="ARBA" id="ARBA00007169"/>
    </source>
</evidence>
<sequence length="253" mass="26941">MDGLWFRRFTPEAQGRPRLICFPHAGGAASAYSTLARALGPHVEVLSVQYPGRQDRRNEPLVPDVAELATSIAGVLPEGPYAFFGHSMGAVVAYEVARRLADAGGAGGGVAGAGPVRLFASGRAAPSVPNSRFVHKLDDAGLLGDVRYLRGTGADVLDDPDVLAMVLPPLRADYTAIETYEWTPGPPLDVPVTVLIGDDDPLVDATQARAWDQHTTAGTTLRPYPGGHFYLDDQAPRLAKDILTDLQTTTRFG</sequence>
<evidence type="ECO:0000313" key="4">
    <source>
        <dbReference type="EMBL" id="GAA1853544.1"/>
    </source>
</evidence>
<comment type="caution">
    <text evidence="4">The sequence shown here is derived from an EMBL/GenBank/DDBJ whole genome shotgun (WGS) entry which is preliminary data.</text>
</comment>
<dbReference type="InterPro" id="IPR012223">
    <property type="entry name" value="TEII"/>
</dbReference>
<dbReference type="RefSeq" id="WP_344099687.1">
    <property type="nucleotide sequence ID" value="NZ_BAAANL010000001.1"/>
</dbReference>
<feature type="domain" description="Thioesterase TesA-like" evidence="3">
    <location>
        <begin position="20"/>
        <end position="246"/>
    </location>
</feature>
<dbReference type="GO" id="GO:0016787">
    <property type="term" value="F:hydrolase activity"/>
    <property type="evidence" value="ECO:0007669"/>
    <property type="project" value="UniProtKB-KW"/>
</dbReference>
<reference evidence="4 5" key="1">
    <citation type="journal article" date="2019" name="Int. J. Syst. Evol. Microbiol.">
        <title>The Global Catalogue of Microorganisms (GCM) 10K type strain sequencing project: providing services to taxonomists for standard genome sequencing and annotation.</title>
        <authorList>
            <consortium name="The Broad Institute Genomics Platform"/>
            <consortium name="The Broad Institute Genome Sequencing Center for Infectious Disease"/>
            <person name="Wu L."/>
            <person name="Ma J."/>
        </authorList>
    </citation>
    <scope>NUCLEOTIDE SEQUENCE [LARGE SCALE GENOMIC DNA]</scope>
    <source>
        <strain evidence="4 5">JCM 14326</strain>
    </source>
</reference>
<gene>
    <name evidence="4" type="ORF">GCM10009751_07790</name>
</gene>
<keyword evidence="2 4" id="KW-0378">Hydrolase</keyword>
<dbReference type="InterPro" id="IPR020802">
    <property type="entry name" value="TesA-like"/>
</dbReference>